<keyword evidence="3 6" id="KW-0547">Nucleotide-binding</keyword>
<evidence type="ECO:0000256" key="3">
    <source>
        <dbReference type="ARBA" id="ARBA00022741"/>
    </source>
</evidence>
<dbReference type="SMART" id="SM00220">
    <property type="entry name" value="S_TKc"/>
    <property type="match status" value="1"/>
</dbReference>
<dbReference type="Pfam" id="PF00069">
    <property type="entry name" value="Pkinase"/>
    <property type="match status" value="1"/>
</dbReference>
<feature type="binding site" evidence="6">
    <location>
        <position position="327"/>
    </location>
    <ligand>
        <name>ATP</name>
        <dbReference type="ChEBI" id="CHEBI:30616"/>
    </ligand>
</feature>
<evidence type="ECO:0000256" key="5">
    <source>
        <dbReference type="ARBA" id="ARBA00022840"/>
    </source>
</evidence>
<dbReference type="Gene3D" id="1.10.510.10">
    <property type="entry name" value="Transferase(Phosphotransferase) domain 1"/>
    <property type="match status" value="1"/>
</dbReference>
<dbReference type="GO" id="GO:0007059">
    <property type="term" value="P:chromosome segregation"/>
    <property type="evidence" value="ECO:0007669"/>
    <property type="project" value="TreeGrafter"/>
</dbReference>
<dbReference type="GO" id="GO:0005524">
    <property type="term" value="F:ATP binding"/>
    <property type="evidence" value="ECO:0007669"/>
    <property type="project" value="UniProtKB-UniRule"/>
</dbReference>
<dbReference type="PANTHER" id="PTHR22974">
    <property type="entry name" value="MIXED LINEAGE PROTEIN KINASE"/>
    <property type="match status" value="1"/>
</dbReference>
<dbReference type="GO" id="GO:0035556">
    <property type="term" value="P:intracellular signal transduction"/>
    <property type="evidence" value="ECO:0007669"/>
    <property type="project" value="TreeGrafter"/>
</dbReference>
<accession>A0A7S1ISB4</accession>
<evidence type="ECO:0000256" key="7">
    <source>
        <dbReference type="SAM" id="Coils"/>
    </source>
</evidence>
<keyword evidence="1" id="KW-0723">Serine/threonine-protein kinase</keyword>
<feature type="region of interest" description="Disordered" evidence="8">
    <location>
        <begin position="212"/>
        <end position="233"/>
    </location>
</feature>
<sequence>MTEVTFGVSSQGTTSVAPPSPESIRELEDKLKKRSGGPLFQEPQQKQPRTDSRLRFGIPISPSNVESPNGNGSIQGSFASPQQDAPTTEHMPGNTQPENVQLQMQIQLQELQDALTKERKEKERLVLLLRHKEQDHEAAKAQIKKLQDAFVEKVRQSCTTEREQEQHSVHQKFYTLGQVVVQRDMSEVWHDGRLLKDTKAKLEKLRDELDEVKKRSQEKKKEEKKKGKVNADDDDCAGEEELLSLQLLQNNLQKEEAVLQAEMDSLDVQKHVFIKDIKRIRNEDASRFNKCPVLNERYVLERLLGRGGFSEVYQAFDLVEVRTVACKIHQLNSTWSPERKHNYIKHARREYDIHKTLVHPRVIQLYDVFDIDNHTFATILEYCNGVDLDLYLKKTKCISEKEAKVIMYQVFCGLKYLNERPEPIIHYDLKPGNILVGSDMKVKITDFGLSKIIPSQDETHIDLTSQGAGTYWYLPPECFETGCTPKISAKVDVWGAAVVFYQILYGRKPFGNDVSQQQLVMDRIILNAHTVEFPAKPTVGQDTKDFIRRLLCHNQNERPDIFAVCQDPYFQKTPKRKAARDSTGSKAPVSP</sequence>
<dbReference type="InterPro" id="IPR011009">
    <property type="entry name" value="Kinase-like_dom_sf"/>
</dbReference>
<name>A0A7S1ISB4_9EUGL</name>
<dbReference type="EMBL" id="HBGA01085926">
    <property type="protein sequence ID" value="CAD9020965.1"/>
    <property type="molecule type" value="Transcribed_RNA"/>
</dbReference>
<dbReference type="InterPro" id="IPR000719">
    <property type="entry name" value="Prot_kinase_dom"/>
</dbReference>
<organism evidence="10">
    <name type="scientific">Eutreptiella gymnastica</name>
    <dbReference type="NCBI Taxonomy" id="73025"/>
    <lineage>
        <taxon>Eukaryota</taxon>
        <taxon>Discoba</taxon>
        <taxon>Euglenozoa</taxon>
        <taxon>Euglenida</taxon>
        <taxon>Spirocuta</taxon>
        <taxon>Euglenophyceae</taxon>
        <taxon>Eutreptiales</taxon>
        <taxon>Eutreptiaceae</taxon>
        <taxon>Eutreptiella</taxon>
    </lineage>
</organism>
<dbReference type="SUPFAM" id="SSF56112">
    <property type="entry name" value="Protein kinase-like (PK-like)"/>
    <property type="match status" value="1"/>
</dbReference>
<reference evidence="10" key="1">
    <citation type="submission" date="2021-01" db="EMBL/GenBank/DDBJ databases">
        <authorList>
            <person name="Corre E."/>
            <person name="Pelletier E."/>
            <person name="Niang G."/>
            <person name="Scheremetjew M."/>
            <person name="Finn R."/>
            <person name="Kale V."/>
            <person name="Holt S."/>
            <person name="Cochrane G."/>
            <person name="Meng A."/>
            <person name="Brown T."/>
            <person name="Cohen L."/>
        </authorList>
    </citation>
    <scope>NUCLEOTIDE SEQUENCE</scope>
    <source>
        <strain evidence="10">NIES-381</strain>
    </source>
</reference>
<keyword evidence="4" id="KW-0418">Kinase</keyword>
<dbReference type="GO" id="GO:0005634">
    <property type="term" value="C:nucleus"/>
    <property type="evidence" value="ECO:0007669"/>
    <property type="project" value="TreeGrafter"/>
</dbReference>
<dbReference type="PROSITE" id="PS00107">
    <property type="entry name" value="PROTEIN_KINASE_ATP"/>
    <property type="match status" value="1"/>
</dbReference>
<evidence type="ECO:0000256" key="1">
    <source>
        <dbReference type="ARBA" id="ARBA00022527"/>
    </source>
</evidence>
<evidence type="ECO:0000256" key="4">
    <source>
        <dbReference type="ARBA" id="ARBA00022777"/>
    </source>
</evidence>
<feature type="region of interest" description="Disordered" evidence="8">
    <location>
        <begin position="572"/>
        <end position="591"/>
    </location>
</feature>
<feature type="coiled-coil region" evidence="7">
    <location>
        <begin position="101"/>
        <end position="156"/>
    </location>
</feature>
<feature type="compositionally biased region" description="Polar residues" evidence="8">
    <location>
        <begin position="7"/>
        <end position="17"/>
    </location>
</feature>
<keyword evidence="5 6" id="KW-0067">ATP-binding</keyword>
<feature type="compositionally biased region" description="Polar residues" evidence="8">
    <location>
        <begin position="61"/>
        <end position="86"/>
    </location>
</feature>
<dbReference type="FunFam" id="1.10.510.10:FF:000698">
    <property type="entry name" value="Serine/threonine-protein kinase tousled-like 1"/>
    <property type="match status" value="1"/>
</dbReference>
<dbReference type="GO" id="GO:0004674">
    <property type="term" value="F:protein serine/threonine kinase activity"/>
    <property type="evidence" value="ECO:0007669"/>
    <property type="project" value="UniProtKB-KW"/>
</dbReference>
<proteinExistence type="predicted"/>
<evidence type="ECO:0000256" key="2">
    <source>
        <dbReference type="ARBA" id="ARBA00022679"/>
    </source>
</evidence>
<evidence type="ECO:0000256" key="8">
    <source>
        <dbReference type="SAM" id="MobiDB-lite"/>
    </source>
</evidence>
<gene>
    <name evidence="10" type="ORF">EGYM00392_LOCUS32080</name>
</gene>
<keyword evidence="7" id="KW-0175">Coiled coil</keyword>
<feature type="domain" description="Protein kinase" evidence="9">
    <location>
        <begin position="298"/>
        <end position="570"/>
    </location>
</feature>
<evidence type="ECO:0000256" key="6">
    <source>
        <dbReference type="PROSITE-ProRule" id="PRU10141"/>
    </source>
</evidence>
<dbReference type="InterPro" id="IPR017441">
    <property type="entry name" value="Protein_kinase_ATP_BS"/>
</dbReference>
<evidence type="ECO:0000259" key="9">
    <source>
        <dbReference type="PROSITE" id="PS50011"/>
    </source>
</evidence>
<dbReference type="InterPro" id="IPR008271">
    <property type="entry name" value="Ser/Thr_kinase_AS"/>
</dbReference>
<evidence type="ECO:0000313" key="10">
    <source>
        <dbReference type="EMBL" id="CAD9020965.1"/>
    </source>
</evidence>
<feature type="compositionally biased region" description="Basic and acidic residues" evidence="8">
    <location>
        <begin position="212"/>
        <end position="231"/>
    </location>
</feature>
<dbReference type="PROSITE" id="PS00108">
    <property type="entry name" value="PROTEIN_KINASE_ST"/>
    <property type="match status" value="1"/>
</dbReference>
<feature type="region of interest" description="Disordered" evidence="8">
    <location>
        <begin position="1"/>
        <end position="99"/>
    </location>
</feature>
<dbReference type="PANTHER" id="PTHR22974:SF23">
    <property type="entry name" value="TOUSLED-LIKE KINASE, ISOFORM G"/>
    <property type="match status" value="1"/>
</dbReference>
<dbReference type="PROSITE" id="PS50011">
    <property type="entry name" value="PROTEIN_KINASE_DOM"/>
    <property type="match status" value="1"/>
</dbReference>
<keyword evidence="2" id="KW-0808">Transferase</keyword>
<protein>
    <recommendedName>
        <fullName evidence="9">Protein kinase domain-containing protein</fullName>
    </recommendedName>
</protein>
<dbReference type="AlphaFoldDB" id="A0A7S1ISB4"/>
<dbReference type="CDD" id="cd13990">
    <property type="entry name" value="STKc_TLK"/>
    <property type="match status" value="1"/>
</dbReference>